<gene>
    <name evidence="13" type="primary">KGD2</name>
    <name evidence="13" type="ORF">Q9L58_009845</name>
</gene>
<evidence type="ECO:0000256" key="11">
    <source>
        <dbReference type="SAM" id="MobiDB-lite"/>
    </source>
</evidence>
<dbReference type="SUPFAM" id="SSF51230">
    <property type="entry name" value="Single hybrid motif"/>
    <property type="match status" value="1"/>
</dbReference>
<evidence type="ECO:0000256" key="8">
    <source>
        <dbReference type="ARBA" id="ARBA00022946"/>
    </source>
</evidence>
<dbReference type="NCBIfam" id="TIGR01347">
    <property type="entry name" value="sucB"/>
    <property type="match status" value="1"/>
</dbReference>
<evidence type="ECO:0000313" key="14">
    <source>
        <dbReference type="Proteomes" id="UP001447188"/>
    </source>
</evidence>
<evidence type="ECO:0000256" key="6">
    <source>
        <dbReference type="ARBA" id="ARBA00022679"/>
    </source>
</evidence>
<evidence type="ECO:0000256" key="3">
    <source>
        <dbReference type="ARBA" id="ARBA00007317"/>
    </source>
</evidence>
<dbReference type="InterPro" id="IPR003016">
    <property type="entry name" value="2-oxoA_DH_lipoyl-BS"/>
</dbReference>
<evidence type="ECO:0000256" key="5">
    <source>
        <dbReference type="ARBA" id="ARBA00022532"/>
    </source>
</evidence>
<dbReference type="EMBL" id="JBBBZM010000269">
    <property type="protein sequence ID" value="KAL0631293.1"/>
    <property type="molecule type" value="Genomic_DNA"/>
</dbReference>
<dbReference type="SUPFAM" id="SSF52777">
    <property type="entry name" value="CoA-dependent acyltransferases"/>
    <property type="match status" value="1"/>
</dbReference>
<evidence type="ECO:0000259" key="12">
    <source>
        <dbReference type="PROSITE" id="PS50968"/>
    </source>
</evidence>
<proteinExistence type="inferred from homology"/>
<dbReference type="CDD" id="cd06849">
    <property type="entry name" value="lipoyl_domain"/>
    <property type="match status" value="1"/>
</dbReference>
<protein>
    <recommendedName>
        <fullName evidence="4">dihydrolipoyllysine-residue succinyltransferase</fullName>
        <ecNumber evidence="4">2.3.1.61</ecNumber>
    </recommendedName>
    <alternativeName>
        <fullName evidence="10">2-oxoglutarate dehydrogenase complex component E2</fullName>
    </alternativeName>
</protein>
<evidence type="ECO:0000256" key="9">
    <source>
        <dbReference type="ARBA" id="ARBA00023315"/>
    </source>
</evidence>
<dbReference type="Gene3D" id="3.30.559.10">
    <property type="entry name" value="Chloramphenicol acetyltransferase-like domain"/>
    <property type="match status" value="1"/>
</dbReference>
<dbReference type="EC" id="2.3.1.61" evidence="4"/>
<reference evidence="13 14" key="1">
    <citation type="submission" date="2024-02" db="EMBL/GenBank/DDBJ databases">
        <title>Discinaceae phylogenomics.</title>
        <authorList>
            <person name="Dirks A.C."/>
            <person name="James T.Y."/>
        </authorList>
    </citation>
    <scope>NUCLEOTIDE SEQUENCE [LARGE SCALE GENOMIC DNA]</scope>
    <source>
        <strain evidence="13 14">ACD0624</strain>
    </source>
</reference>
<dbReference type="Proteomes" id="UP001447188">
    <property type="component" value="Unassembled WGS sequence"/>
</dbReference>
<dbReference type="InterPro" id="IPR050537">
    <property type="entry name" value="2-oxoacid_dehydrogenase"/>
</dbReference>
<comment type="cofactor">
    <cofactor evidence="1">
        <name>(R)-lipoate</name>
        <dbReference type="ChEBI" id="CHEBI:83088"/>
    </cofactor>
</comment>
<keyword evidence="14" id="KW-1185">Reference proteome</keyword>
<keyword evidence="7" id="KW-0450">Lipoyl</keyword>
<feature type="region of interest" description="Disordered" evidence="11">
    <location>
        <begin position="151"/>
        <end position="225"/>
    </location>
</feature>
<keyword evidence="6 13" id="KW-0808">Transferase</keyword>
<sequence length="455" mass="49409">MSCCSRLALRRLPFRIAGPAALRVAPLGVGHASIVRSYSRVSQASGLVCAGNRKSLRFVEAASFCNVQTRSYADRVVQVPQMAESISEGTLKQWTKKVGDFVELDEEIATIETDKIDIAVNAPEAGTIVEFFAAEEDTVIVGQDLLRLELGGTRPEGSGEAKAAKEEPKGPADPKQEPAKEGRVEAPKSAPAAPPKKAEPKQEPKKQDAPGSYASSPFGQREERRVKMNRMRLRIAERLKQSQNTAASLTTFNEVDMTALMDMRSKYKESVLKKTGVKLGFMSAFTRACILAMADVPAVNASIEGPNGGDTIVYRDYVDISVAVATEKGLVTPVVRNAEALNFVDIEKVIAELGKKARDGKLTIEDMAGGTFTISNGGVFGSMMGTPIINLPQTAVLGLHAIKDRPVAINGKVEIRPMMYLALTYDHRLLDGREAVTFLVKVKEYIEDPRRMLLA</sequence>
<dbReference type="PANTHER" id="PTHR43416:SF5">
    <property type="entry name" value="DIHYDROLIPOYLLYSINE-RESIDUE SUCCINYLTRANSFERASE COMPONENT OF 2-OXOGLUTARATE DEHYDROGENASE COMPLEX, MITOCHONDRIAL"/>
    <property type="match status" value="1"/>
</dbReference>
<comment type="similarity">
    <text evidence="3">Belongs to the 2-oxoacid dehydrogenase family.</text>
</comment>
<dbReference type="PROSITE" id="PS00189">
    <property type="entry name" value="LIPOYL"/>
    <property type="match status" value="1"/>
</dbReference>
<feature type="compositionally biased region" description="Basic and acidic residues" evidence="11">
    <location>
        <begin position="157"/>
        <end position="186"/>
    </location>
</feature>
<dbReference type="PROSITE" id="PS50968">
    <property type="entry name" value="BIOTINYL_LIPOYL"/>
    <property type="match status" value="1"/>
</dbReference>
<dbReference type="Gene3D" id="2.40.50.100">
    <property type="match status" value="1"/>
</dbReference>
<organism evidence="13 14">
    <name type="scientific">Discina gigas</name>
    <dbReference type="NCBI Taxonomy" id="1032678"/>
    <lineage>
        <taxon>Eukaryota</taxon>
        <taxon>Fungi</taxon>
        <taxon>Dikarya</taxon>
        <taxon>Ascomycota</taxon>
        <taxon>Pezizomycotina</taxon>
        <taxon>Pezizomycetes</taxon>
        <taxon>Pezizales</taxon>
        <taxon>Discinaceae</taxon>
        <taxon>Discina</taxon>
    </lineage>
</organism>
<dbReference type="InterPro" id="IPR006255">
    <property type="entry name" value="SucB"/>
</dbReference>
<evidence type="ECO:0000313" key="13">
    <source>
        <dbReference type="EMBL" id="KAL0631293.1"/>
    </source>
</evidence>
<comment type="pathway">
    <text evidence="2">Amino-acid degradation; L-lysine degradation via saccharopine pathway; glutaryl-CoA from L-lysine: step 6/6.</text>
</comment>
<keyword evidence="9 13" id="KW-0012">Acyltransferase</keyword>
<evidence type="ECO:0000256" key="1">
    <source>
        <dbReference type="ARBA" id="ARBA00001938"/>
    </source>
</evidence>
<comment type="caution">
    <text evidence="13">The sequence shown here is derived from an EMBL/GenBank/DDBJ whole genome shotgun (WGS) entry which is preliminary data.</text>
</comment>
<dbReference type="InterPro" id="IPR023213">
    <property type="entry name" value="CAT-like_dom_sf"/>
</dbReference>
<accession>A0ABR3G602</accession>
<dbReference type="InterPro" id="IPR011053">
    <property type="entry name" value="Single_hybrid_motif"/>
</dbReference>
<dbReference type="InterPro" id="IPR000089">
    <property type="entry name" value="Biotin_lipoyl"/>
</dbReference>
<feature type="compositionally biased region" description="Basic and acidic residues" evidence="11">
    <location>
        <begin position="196"/>
        <end position="208"/>
    </location>
</feature>
<keyword evidence="8" id="KW-0809">Transit peptide</keyword>
<dbReference type="PANTHER" id="PTHR43416">
    <property type="entry name" value="DIHYDROLIPOYLLYSINE-RESIDUE SUCCINYLTRANSFERASE COMPONENT OF 2-OXOGLUTARATE DEHYDROGENASE COMPLEX, MITOCHONDRIAL-RELATED"/>
    <property type="match status" value="1"/>
</dbReference>
<name>A0ABR3G602_9PEZI</name>
<evidence type="ECO:0000256" key="2">
    <source>
        <dbReference type="ARBA" id="ARBA00005145"/>
    </source>
</evidence>
<evidence type="ECO:0000256" key="7">
    <source>
        <dbReference type="ARBA" id="ARBA00022823"/>
    </source>
</evidence>
<dbReference type="GO" id="GO:0004149">
    <property type="term" value="F:dihydrolipoyllysine-residue succinyltransferase activity"/>
    <property type="evidence" value="ECO:0007669"/>
    <property type="project" value="UniProtKB-EC"/>
</dbReference>
<evidence type="ECO:0000256" key="4">
    <source>
        <dbReference type="ARBA" id="ARBA00012945"/>
    </source>
</evidence>
<keyword evidence="5" id="KW-0816">Tricarboxylic acid cycle</keyword>
<dbReference type="Pfam" id="PF00198">
    <property type="entry name" value="2-oxoacid_dh"/>
    <property type="match status" value="1"/>
</dbReference>
<dbReference type="Pfam" id="PF00364">
    <property type="entry name" value="Biotin_lipoyl"/>
    <property type="match status" value="1"/>
</dbReference>
<feature type="domain" description="Lipoyl-binding" evidence="12">
    <location>
        <begin position="74"/>
        <end position="149"/>
    </location>
</feature>
<dbReference type="InterPro" id="IPR001078">
    <property type="entry name" value="2-oxoacid_DH_actylTfrase"/>
</dbReference>
<evidence type="ECO:0000256" key="10">
    <source>
        <dbReference type="ARBA" id="ARBA00032406"/>
    </source>
</evidence>